<accession>A0ABR3D6D7</accession>
<gene>
    <name evidence="1" type="ORF">QR685DRAFT_446171</name>
</gene>
<comment type="caution">
    <text evidence="1">The sequence shown here is derived from an EMBL/GenBank/DDBJ whole genome shotgun (WGS) entry which is preliminary data.</text>
</comment>
<organism evidence="1 2">
    <name type="scientific">Neurospora intermedia</name>
    <dbReference type="NCBI Taxonomy" id="5142"/>
    <lineage>
        <taxon>Eukaryota</taxon>
        <taxon>Fungi</taxon>
        <taxon>Dikarya</taxon>
        <taxon>Ascomycota</taxon>
        <taxon>Pezizomycotina</taxon>
        <taxon>Sordariomycetes</taxon>
        <taxon>Sordariomycetidae</taxon>
        <taxon>Sordariales</taxon>
        <taxon>Sordariaceae</taxon>
        <taxon>Neurospora</taxon>
    </lineage>
</organism>
<dbReference type="EMBL" id="JAVLET010000007">
    <property type="protein sequence ID" value="KAL0468262.1"/>
    <property type="molecule type" value="Genomic_DNA"/>
</dbReference>
<evidence type="ECO:0000313" key="1">
    <source>
        <dbReference type="EMBL" id="KAL0468262.1"/>
    </source>
</evidence>
<sequence>MSSTETDIGQLLEPIPSIECLVAQGFNEDLGDPEYTTLHPLDPDMLEVICRDALPDVPLERLSVAEAFLERPLGFEQIVTFASPQVDPFQIKIIQCNSHFDAISRMKQAVCSLNYVHSERGLEAAKDLGNYAVKSKNGWATVWTRWTTVVQVHFPDETENIEPSELPFPTHCLAIALDRAMESHRGTIDEVPRAGLDEDFTLPDTYSLKFHETAIIKAKFSDGIHRVREYRVVQGLKTCVVEDDITTKHGRSEMAGGRFHSKLKVTFCRKDISVSIRFLTAHKSSLWPRATELELPNGLN</sequence>
<name>A0ABR3D6D7_NEUIN</name>
<reference evidence="1 2" key="1">
    <citation type="submission" date="2023-09" db="EMBL/GenBank/DDBJ databases">
        <title>Multi-omics analysis of a traditional fermented food reveals byproduct-associated fungal strains for waste-to-food upcycling.</title>
        <authorList>
            <consortium name="Lawrence Berkeley National Laboratory"/>
            <person name="Rekdal V.M."/>
            <person name="Villalobos-Escobedo J.M."/>
            <person name="Rodriguez-Valeron N."/>
            <person name="Garcia M.O."/>
            <person name="Vasquez D.P."/>
            <person name="Damayanti I."/>
            <person name="Sorensen P.M."/>
            <person name="Baidoo E.E."/>
            <person name="De Carvalho A.C."/>
            <person name="Riley R."/>
            <person name="Lipzen A."/>
            <person name="He G."/>
            <person name="Yan M."/>
            <person name="Haridas S."/>
            <person name="Daum C."/>
            <person name="Yoshinaga Y."/>
            <person name="Ng V."/>
            <person name="Grigoriev I.V."/>
            <person name="Munk R."/>
            <person name="Nuraida L."/>
            <person name="Wijaya C.H."/>
            <person name="Morales P.-C."/>
            <person name="Keasling J.D."/>
        </authorList>
    </citation>
    <scope>NUCLEOTIDE SEQUENCE [LARGE SCALE GENOMIC DNA]</scope>
    <source>
        <strain evidence="1 2">FGSC 2613</strain>
    </source>
</reference>
<evidence type="ECO:0000313" key="2">
    <source>
        <dbReference type="Proteomes" id="UP001451303"/>
    </source>
</evidence>
<protein>
    <submittedName>
        <fullName evidence="1">Uncharacterized protein</fullName>
    </submittedName>
</protein>
<proteinExistence type="predicted"/>
<dbReference type="Proteomes" id="UP001451303">
    <property type="component" value="Unassembled WGS sequence"/>
</dbReference>
<keyword evidence="2" id="KW-1185">Reference proteome</keyword>